<keyword evidence="2" id="KW-1185">Reference proteome</keyword>
<name>A0A9D4UV33_ADICA</name>
<sequence length="203" mass="22999">MRSWVLHALPCSNCIAIPGASCAACNHCTLILAYAYYLIEAVRLTTVVSYARRPVKQRLHSSLQQPNTVAYKGSCSVHDESDFVKANTYEKQSKVRFKDAAYKFERNKSKFLQGRESLLRKWNAFDESEKLAKGSKEAFVEREMANALGDYMSTKDVRMAGIHKRIDGGFEINKRNPGGKIHKEEERVEEKVASMYSVKSHIG</sequence>
<accession>A0A9D4UV33</accession>
<proteinExistence type="predicted"/>
<protein>
    <submittedName>
        <fullName evidence="1">Uncharacterized protein</fullName>
    </submittedName>
</protein>
<evidence type="ECO:0000313" key="2">
    <source>
        <dbReference type="Proteomes" id="UP000886520"/>
    </source>
</evidence>
<dbReference type="EMBL" id="JABFUD020000010">
    <property type="protein sequence ID" value="KAI5074375.1"/>
    <property type="molecule type" value="Genomic_DNA"/>
</dbReference>
<dbReference type="Proteomes" id="UP000886520">
    <property type="component" value="Chromosome 10"/>
</dbReference>
<comment type="caution">
    <text evidence="1">The sequence shown here is derived from an EMBL/GenBank/DDBJ whole genome shotgun (WGS) entry which is preliminary data.</text>
</comment>
<evidence type="ECO:0000313" key="1">
    <source>
        <dbReference type="EMBL" id="KAI5074375.1"/>
    </source>
</evidence>
<reference evidence="1" key="1">
    <citation type="submission" date="2021-01" db="EMBL/GenBank/DDBJ databases">
        <title>Adiantum capillus-veneris genome.</title>
        <authorList>
            <person name="Fang Y."/>
            <person name="Liao Q."/>
        </authorList>
    </citation>
    <scope>NUCLEOTIDE SEQUENCE</scope>
    <source>
        <strain evidence="1">H3</strain>
        <tissue evidence="1">Leaf</tissue>
    </source>
</reference>
<dbReference type="AlphaFoldDB" id="A0A9D4UV33"/>
<gene>
    <name evidence="1" type="ORF">GOP47_0010336</name>
</gene>
<organism evidence="1 2">
    <name type="scientific">Adiantum capillus-veneris</name>
    <name type="common">Maidenhair fern</name>
    <dbReference type="NCBI Taxonomy" id="13818"/>
    <lineage>
        <taxon>Eukaryota</taxon>
        <taxon>Viridiplantae</taxon>
        <taxon>Streptophyta</taxon>
        <taxon>Embryophyta</taxon>
        <taxon>Tracheophyta</taxon>
        <taxon>Polypodiopsida</taxon>
        <taxon>Polypodiidae</taxon>
        <taxon>Polypodiales</taxon>
        <taxon>Pteridineae</taxon>
        <taxon>Pteridaceae</taxon>
        <taxon>Vittarioideae</taxon>
        <taxon>Adiantum</taxon>
    </lineage>
</organism>